<dbReference type="SMART" id="SM00398">
    <property type="entry name" value="HMG"/>
    <property type="match status" value="2"/>
</dbReference>
<comment type="subcellular location">
    <subcellularLocation>
        <location evidence="1">Nucleus</location>
    </subcellularLocation>
</comment>
<dbReference type="PROSITE" id="PS50118">
    <property type="entry name" value="HMG_BOX_2"/>
    <property type="match status" value="2"/>
</dbReference>
<feature type="region of interest" description="Disordered" evidence="5">
    <location>
        <begin position="387"/>
        <end position="447"/>
    </location>
</feature>
<dbReference type="InterPro" id="IPR009071">
    <property type="entry name" value="HMG_box_dom"/>
</dbReference>
<dbReference type="PANTHER" id="PTHR48112">
    <property type="entry name" value="HIGH MOBILITY GROUP PROTEIN DSP1"/>
    <property type="match status" value="1"/>
</dbReference>
<dbReference type="AlphaFoldDB" id="A0A9W8A105"/>
<dbReference type="Pfam" id="PF00505">
    <property type="entry name" value="HMG_box"/>
    <property type="match status" value="2"/>
</dbReference>
<dbReference type="GO" id="GO:0003677">
    <property type="term" value="F:DNA binding"/>
    <property type="evidence" value="ECO:0007669"/>
    <property type="project" value="UniProtKB-UniRule"/>
</dbReference>
<feature type="region of interest" description="Disordered" evidence="5">
    <location>
        <begin position="1"/>
        <end position="28"/>
    </location>
</feature>
<accession>A0A9W8A105</accession>
<evidence type="ECO:0000256" key="3">
    <source>
        <dbReference type="ARBA" id="ARBA00023242"/>
    </source>
</evidence>
<feature type="compositionally biased region" description="Low complexity" evidence="5">
    <location>
        <begin position="460"/>
        <end position="479"/>
    </location>
</feature>
<dbReference type="GO" id="GO:0005634">
    <property type="term" value="C:nucleus"/>
    <property type="evidence" value="ECO:0007669"/>
    <property type="project" value="UniProtKB-SubCell"/>
</dbReference>
<feature type="compositionally biased region" description="Polar residues" evidence="5">
    <location>
        <begin position="293"/>
        <end position="306"/>
    </location>
</feature>
<evidence type="ECO:0000256" key="5">
    <source>
        <dbReference type="SAM" id="MobiDB-lite"/>
    </source>
</evidence>
<dbReference type="CDD" id="cd01389">
    <property type="entry name" value="HMG-box_ROX1-like"/>
    <property type="match status" value="1"/>
</dbReference>
<sequence length="546" mass="60110">MSHSFRLNTSSNSFPATGQPLNSNTTHPISSSYPVFNSAAASSPIIPYSGSLGNSCSPTFLSRSSPGHYTSQEVSPSRSVASLVNISNITSKDICEQLTELGWHLQKRAPEEKPGAVMRAPNSFILYRSDKAREIATSNPQLNQSEVSRMAADLWKQEPEHIKELYRQRQQEEKARCKNLSLQGGDTRDFLYRKNKRKHSSLDPSSSGSPSKPVNTFIRYRKDKMAQLQSANLDFTQIELSRMCSKMWRNESEEVKRYYRNQYRREKIELSMAQHNAQAHHNHQQALSEPTLVGSQTPGTSHNLGRSDSAKVANDISSTSSSTSVSSASSSAAAPAAVARYHPYACDQRQQRANGGSAFVPLGKTRSDLVSLNRRFSDPFLKSNVPFSRPSIYDSNNPTRSSIPNILLPKLSNPITTSRDPHDSSAPSYSIPISHSPPQPTPANVSKLHIHLPNPYRITSSSVSSRPNVPSSPSFYSSSAAKKNDFSQPKAVGAVAPSEETRTPHMLHPSPSYNEPHQPGSVQFMLCSPVSTSPPKPLSSNYNDNE</sequence>
<keyword evidence="3 4" id="KW-0539">Nucleus</keyword>
<dbReference type="InterPro" id="IPR036910">
    <property type="entry name" value="HMG_box_dom_sf"/>
</dbReference>
<feature type="DNA-binding region" description="HMG box" evidence="4">
    <location>
        <begin position="117"/>
        <end position="176"/>
    </location>
</feature>
<dbReference type="EMBL" id="JANBPU010000122">
    <property type="protein sequence ID" value="KAJ1915946.1"/>
    <property type="molecule type" value="Genomic_DNA"/>
</dbReference>
<evidence type="ECO:0000259" key="6">
    <source>
        <dbReference type="PROSITE" id="PS50118"/>
    </source>
</evidence>
<dbReference type="PANTHER" id="PTHR48112:SF32">
    <property type="entry name" value="HIGH MOBILITY GROUP PROTEIN B3"/>
    <property type="match status" value="1"/>
</dbReference>
<keyword evidence="2 4" id="KW-0238">DNA-binding</keyword>
<evidence type="ECO:0000256" key="1">
    <source>
        <dbReference type="ARBA" id="ARBA00004123"/>
    </source>
</evidence>
<evidence type="ECO:0000313" key="7">
    <source>
        <dbReference type="EMBL" id="KAJ1915946.1"/>
    </source>
</evidence>
<reference evidence="7" key="1">
    <citation type="submission" date="2022-07" db="EMBL/GenBank/DDBJ databases">
        <title>Phylogenomic reconstructions and comparative analyses of Kickxellomycotina fungi.</title>
        <authorList>
            <person name="Reynolds N.K."/>
            <person name="Stajich J.E."/>
            <person name="Barry K."/>
            <person name="Grigoriev I.V."/>
            <person name="Crous P."/>
            <person name="Smith M.E."/>
        </authorList>
    </citation>
    <scope>NUCLEOTIDE SEQUENCE</scope>
    <source>
        <strain evidence="7">NBRC 100468</strain>
    </source>
</reference>
<gene>
    <name evidence="7" type="ORF">H4219_004051</name>
</gene>
<feature type="compositionally biased region" description="Low complexity" evidence="5">
    <location>
        <begin position="424"/>
        <end position="434"/>
    </location>
</feature>
<proteinExistence type="predicted"/>
<feature type="domain" description="HMG box" evidence="6">
    <location>
        <begin position="117"/>
        <end position="176"/>
    </location>
</feature>
<dbReference type="Proteomes" id="UP001150538">
    <property type="component" value="Unassembled WGS sequence"/>
</dbReference>
<name>A0A9W8A105_9FUNG</name>
<feature type="region of interest" description="Disordered" evidence="5">
    <location>
        <begin position="196"/>
        <end position="215"/>
    </location>
</feature>
<feature type="DNA-binding region" description="HMG box" evidence="4">
    <location>
        <begin position="210"/>
        <end position="278"/>
    </location>
</feature>
<feature type="domain" description="HMG box" evidence="6">
    <location>
        <begin position="210"/>
        <end position="278"/>
    </location>
</feature>
<dbReference type="SUPFAM" id="SSF47095">
    <property type="entry name" value="HMG-box"/>
    <property type="match status" value="2"/>
</dbReference>
<feature type="region of interest" description="Disordered" evidence="5">
    <location>
        <begin position="291"/>
        <end position="329"/>
    </location>
</feature>
<evidence type="ECO:0000256" key="2">
    <source>
        <dbReference type="ARBA" id="ARBA00023125"/>
    </source>
</evidence>
<feature type="region of interest" description="Disordered" evidence="5">
    <location>
        <begin position="459"/>
        <end position="546"/>
    </location>
</feature>
<feature type="compositionally biased region" description="Low complexity" evidence="5">
    <location>
        <begin position="317"/>
        <end position="329"/>
    </location>
</feature>
<comment type="caution">
    <text evidence="7">The sequence shown here is derived from an EMBL/GenBank/DDBJ whole genome shotgun (WGS) entry which is preliminary data.</text>
</comment>
<organism evidence="7 8">
    <name type="scientific">Mycoemilia scoparia</name>
    <dbReference type="NCBI Taxonomy" id="417184"/>
    <lineage>
        <taxon>Eukaryota</taxon>
        <taxon>Fungi</taxon>
        <taxon>Fungi incertae sedis</taxon>
        <taxon>Zoopagomycota</taxon>
        <taxon>Kickxellomycotina</taxon>
        <taxon>Kickxellomycetes</taxon>
        <taxon>Kickxellales</taxon>
        <taxon>Kickxellaceae</taxon>
        <taxon>Mycoemilia</taxon>
    </lineage>
</organism>
<dbReference type="InterPro" id="IPR050342">
    <property type="entry name" value="HMGB"/>
</dbReference>
<feature type="compositionally biased region" description="Polar residues" evidence="5">
    <location>
        <begin position="393"/>
        <end position="404"/>
    </location>
</feature>
<protein>
    <recommendedName>
        <fullName evidence="6">HMG box domain-containing protein</fullName>
    </recommendedName>
</protein>
<dbReference type="OrthoDB" id="6247875at2759"/>
<feature type="compositionally biased region" description="Low complexity" evidence="5">
    <location>
        <begin position="202"/>
        <end position="213"/>
    </location>
</feature>
<keyword evidence="8" id="KW-1185">Reference proteome</keyword>
<dbReference type="Gene3D" id="1.10.30.10">
    <property type="entry name" value="High mobility group box domain"/>
    <property type="match status" value="2"/>
</dbReference>
<evidence type="ECO:0000256" key="4">
    <source>
        <dbReference type="PROSITE-ProRule" id="PRU00267"/>
    </source>
</evidence>
<evidence type="ECO:0000313" key="8">
    <source>
        <dbReference type="Proteomes" id="UP001150538"/>
    </source>
</evidence>